<dbReference type="AlphaFoldDB" id="A0A8B9H5X8"/>
<sequence>PREVKREGDKVTLTCKPSFTLPSRTSFTWYRNGASLSSRTEQLDLQSVSREDAGRYSCSVWGHNLRSPEVTLSVICLQVEGPREVKREGDKVTLTCKPTCGLTGRTSFTWYKNGENISSSTDPLNLQSVSRKDTGRYSCGVDQNLRSPEVTLNVLYLQVEGPDRVNEGDKVTLTCKPSFTLPSTPTFTWYRNRTTLSSRTEQLYLQSVTREDTCNYSCALLDQNLHSHEFTLNVRYLQVEGPEEVMEGDKVTLTCKPSFTLTSPTTFTWYRNKSLLSYKTEQLYLQSVSREDAGRYSCAVLDQNLQSHEVTLTVRCKYRFCVYAEIIVV</sequence>
<reference evidence="2" key="1">
    <citation type="submission" date="2025-08" db="UniProtKB">
        <authorList>
            <consortium name="Ensembl"/>
        </authorList>
    </citation>
    <scope>IDENTIFICATION</scope>
</reference>
<protein>
    <recommendedName>
        <fullName evidence="1">Ig-like domain-containing protein</fullName>
    </recommendedName>
</protein>
<organism evidence="2 3">
    <name type="scientific">Astyanax mexicanus</name>
    <name type="common">Blind cave fish</name>
    <name type="synonym">Astyanax fasciatus mexicanus</name>
    <dbReference type="NCBI Taxonomy" id="7994"/>
    <lineage>
        <taxon>Eukaryota</taxon>
        <taxon>Metazoa</taxon>
        <taxon>Chordata</taxon>
        <taxon>Craniata</taxon>
        <taxon>Vertebrata</taxon>
        <taxon>Euteleostomi</taxon>
        <taxon>Actinopterygii</taxon>
        <taxon>Neopterygii</taxon>
        <taxon>Teleostei</taxon>
        <taxon>Ostariophysi</taxon>
        <taxon>Characiformes</taxon>
        <taxon>Characoidei</taxon>
        <taxon>Acestrorhamphidae</taxon>
        <taxon>Acestrorhamphinae</taxon>
        <taxon>Astyanax</taxon>
    </lineage>
</organism>
<dbReference type="SMART" id="SM00409">
    <property type="entry name" value="IG"/>
    <property type="match status" value="4"/>
</dbReference>
<dbReference type="PROSITE" id="PS50835">
    <property type="entry name" value="IG_LIKE"/>
    <property type="match status" value="4"/>
</dbReference>
<dbReference type="Proteomes" id="UP000694621">
    <property type="component" value="Unplaced"/>
</dbReference>
<feature type="domain" description="Ig-like" evidence="1">
    <location>
        <begin position="234"/>
        <end position="313"/>
    </location>
</feature>
<dbReference type="Pfam" id="PF13927">
    <property type="entry name" value="Ig_3"/>
    <property type="match status" value="2"/>
</dbReference>
<dbReference type="Ensembl" id="ENSAMXT00005006301.1">
    <property type="protein sequence ID" value="ENSAMXP00005005520.1"/>
    <property type="gene ID" value="ENSAMXG00005003388.1"/>
</dbReference>
<dbReference type="InterPro" id="IPR003599">
    <property type="entry name" value="Ig_sub"/>
</dbReference>
<dbReference type="InterPro" id="IPR007110">
    <property type="entry name" value="Ig-like_dom"/>
</dbReference>
<dbReference type="PANTHER" id="PTHR46013">
    <property type="entry name" value="VASCULAR CELL ADHESION MOLECULE 1"/>
    <property type="match status" value="1"/>
</dbReference>
<feature type="domain" description="Ig-like" evidence="1">
    <location>
        <begin position="1"/>
        <end position="60"/>
    </location>
</feature>
<dbReference type="SUPFAM" id="SSF48726">
    <property type="entry name" value="Immunoglobulin"/>
    <property type="match status" value="4"/>
</dbReference>
<proteinExistence type="predicted"/>
<feature type="domain" description="Ig-like" evidence="1">
    <location>
        <begin position="165"/>
        <end position="233"/>
    </location>
</feature>
<dbReference type="InterPro" id="IPR003598">
    <property type="entry name" value="Ig_sub2"/>
</dbReference>
<dbReference type="InterPro" id="IPR036179">
    <property type="entry name" value="Ig-like_dom_sf"/>
</dbReference>
<evidence type="ECO:0000313" key="2">
    <source>
        <dbReference type="Ensembl" id="ENSAMXP00005005520.1"/>
    </source>
</evidence>
<dbReference type="Gene3D" id="2.60.40.10">
    <property type="entry name" value="Immunoglobulins"/>
    <property type="match status" value="4"/>
</dbReference>
<evidence type="ECO:0000313" key="3">
    <source>
        <dbReference type="Proteomes" id="UP000694621"/>
    </source>
</evidence>
<name>A0A8B9H5X8_ASTMX</name>
<feature type="domain" description="Ig-like" evidence="1">
    <location>
        <begin position="68"/>
        <end position="151"/>
    </location>
</feature>
<dbReference type="InterPro" id="IPR013783">
    <property type="entry name" value="Ig-like_fold"/>
</dbReference>
<evidence type="ECO:0000259" key="1">
    <source>
        <dbReference type="PROSITE" id="PS50835"/>
    </source>
</evidence>
<dbReference type="Pfam" id="PF13895">
    <property type="entry name" value="Ig_2"/>
    <property type="match status" value="2"/>
</dbReference>
<dbReference type="SMART" id="SM00408">
    <property type="entry name" value="IGc2"/>
    <property type="match status" value="4"/>
</dbReference>
<accession>A0A8B9H5X8</accession>
<dbReference type="PANTHER" id="PTHR46013:SF4">
    <property type="entry name" value="B-CELL RECEPTOR CD22-RELATED"/>
    <property type="match status" value="1"/>
</dbReference>